<keyword evidence="8" id="KW-0411">Iron-sulfur</keyword>
<comment type="caution">
    <text evidence="13">The sequence shown here is derived from an EMBL/GenBank/DDBJ whole genome shotgun (WGS) entry which is preliminary data.</text>
</comment>
<dbReference type="Pfam" id="PF00487">
    <property type="entry name" value="FA_desaturase"/>
    <property type="match status" value="1"/>
</dbReference>
<proteinExistence type="predicted"/>
<keyword evidence="10" id="KW-0472">Membrane</keyword>
<dbReference type="PRINTS" id="PR00406">
    <property type="entry name" value="CYTB5RDTASE"/>
</dbReference>
<keyword evidence="2" id="KW-0285">Flavoprotein</keyword>
<dbReference type="RefSeq" id="WP_181641794.1">
    <property type="nucleotide sequence ID" value="NZ_CCXJ01000219.1"/>
</dbReference>
<evidence type="ECO:0000256" key="8">
    <source>
        <dbReference type="ARBA" id="ARBA00023014"/>
    </source>
</evidence>
<dbReference type="CDD" id="cd00207">
    <property type="entry name" value="fer2"/>
    <property type="match status" value="1"/>
</dbReference>
<keyword evidence="5" id="KW-0274">FAD</keyword>
<feature type="transmembrane region" description="Helical" evidence="10">
    <location>
        <begin position="170"/>
        <end position="189"/>
    </location>
</feature>
<dbReference type="PANTHER" id="PTHR47354:SF8">
    <property type="entry name" value="1,2-PHENYLACETYL-COA EPOXIDASE, SUBUNIT E"/>
    <property type="match status" value="1"/>
</dbReference>
<dbReference type="InterPro" id="IPR017938">
    <property type="entry name" value="Riboflavin_synthase-like_b-brl"/>
</dbReference>
<gene>
    <name evidence="13" type="ORF">J2S59_003567</name>
</gene>
<dbReference type="InterPro" id="IPR012675">
    <property type="entry name" value="Beta-grasp_dom_sf"/>
</dbReference>
<evidence type="ECO:0000256" key="6">
    <source>
        <dbReference type="ARBA" id="ARBA00023002"/>
    </source>
</evidence>
<evidence type="ECO:0000256" key="3">
    <source>
        <dbReference type="ARBA" id="ARBA00022714"/>
    </source>
</evidence>
<dbReference type="InterPro" id="IPR001433">
    <property type="entry name" value="OxRdtase_FAD/NAD-bd"/>
</dbReference>
<comment type="cofactor">
    <cofactor evidence="1">
        <name>FAD</name>
        <dbReference type="ChEBI" id="CHEBI:57692"/>
    </cofactor>
</comment>
<reference evidence="13 14" key="1">
    <citation type="submission" date="2023-07" db="EMBL/GenBank/DDBJ databases">
        <title>Sequencing the genomes of 1000 actinobacteria strains.</title>
        <authorList>
            <person name="Klenk H.-P."/>
        </authorList>
    </citation>
    <scope>NUCLEOTIDE SEQUENCE [LARGE SCALE GENOMIC DNA]</scope>
    <source>
        <strain evidence="13 14">GD13</strain>
    </source>
</reference>
<organism evidence="13 14">
    <name type="scientific">Nocardioides massiliensis</name>
    <dbReference type="NCBI Taxonomy" id="1325935"/>
    <lineage>
        <taxon>Bacteria</taxon>
        <taxon>Bacillati</taxon>
        <taxon>Actinomycetota</taxon>
        <taxon>Actinomycetes</taxon>
        <taxon>Propionibacteriales</taxon>
        <taxon>Nocardioidaceae</taxon>
        <taxon>Nocardioides</taxon>
    </lineage>
</organism>
<dbReference type="SUPFAM" id="SSF54292">
    <property type="entry name" value="2Fe-2S ferredoxin-like"/>
    <property type="match status" value="1"/>
</dbReference>
<keyword evidence="14" id="KW-1185">Reference proteome</keyword>
<sequence length="656" mass="72723">MSVTPSVGQPVELRQPVQGLPDPGEKVPGLAWPTAVLYAVTLGLFGMLVHGVVFAGWSLWATVPLGATVTFLMFSVMHEATHHAISTRTRLNDAFGHAATPFVAPYATFGMIKFIHIEHHRNTNEPKDTDPDAWTSEGPWWQLPFRWATIDLWYLVFYVRRMPERPRREVVTVLTVLPLVLLAFGGVVLAGHGAILGTFLLGQRLGLVVLAWWFDYLPHHGLTATQREDKFRATRVRVGGETWLTPLFVYQNYHLVHHLHPSIPFYRYVRAWRRNEQAYLDRNAAISTWFGRSLTPAEYRTWRRLTDSLGSSSHESSEASSSSARRVSFHPLRVAAVEPLTDASVLVTFDVPADLAEDYRYVQGQHVTLRAVIDGQDVRRSYSVVAPVSAQRLQVAVKQIEGGVFSAYVNQRLEAGDILDVMTPTGRFHLDLDPDAARHYVAVAAGSGITPLMSIIATTLETEPDSRFTLIYGNRTPESTMFRAELDALADDRLALHHVWSTEGGRITSDVVDALVPERDEVDAWFLCGPTELVDTLEQHLTGQRVLTEVFHTQATATRVDVDVDSQVTVVLDGAESTFALRSSGETILDAALQQGIDPPYSCAGGACGTCRAKVLLGRAVMDQNHALDADEVEDGYVLTCQAHPVSEELRVDYDA</sequence>
<dbReference type="EMBL" id="JAUSQM010000001">
    <property type="protein sequence ID" value="MDP9823758.1"/>
    <property type="molecule type" value="Genomic_DNA"/>
</dbReference>
<dbReference type="InterPro" id="IPR039261">
    <property type="entry name" value="FNR_nucleotide-bd"/>
</dbReference>
<accession>A0ABT9NTN0</accession>
<dbReference type="Gene3D" id="3.10.20.30">
    <property type="match status" value="1"/>
</dbReference>
<keyword evidence="10" id="KW-1133">Transmembrane helix</keyword>
<dbReference type="PROSITE" id="PS51384">
    <property type="entry name" value="FAD_FR"/>
    <property type="match status" value="1"/>
</dbReference>
<dbReference type="PANTHER" id="PTHR47354">
    <property type="entry name" value="NADH OXIDOREDUCTASE HCR"/>
    <property type="match status" value="1"/>
</dbReference>
<evidence type="ECO:0000256" key="4">
    <source>
        <dbReference type="ARBA" id="ARBA00022723"/>
    </source>
</evidence>
<keyword evidence="4" id="KW-0479">Metal-binding</keyword>
<feature type="domain" description="FAD-binding FR-type" evidence="12">
    <location>
        <begin position="327"/>
        <end position="431"/>
    </location>
</feature>
<feature type="transmembrane region" description="Helical" evidence="10">
    <location>
        <begin position="57"/>
        <end position="77"/>
    </location>
</feature>
<evidence type="ECO:0000256" key="9">
    <source>
        <dbReference type="SAM" id="MobiDB-lite"/>
    </source>
</evidence>
<dbReference type="PROSITE" id="PS00197">
    <property type="entry name" value="2FE2S_FER_1"/>
    <property type="match status" value="1"/>
</dbReference>
<evidence type="ECO:0000256" key="7">
    <source>
        <dbReference type="ARBA" id="ARBA00023004"/>
    </source>
</evidence>
<dbReference type="InterPro" id="IPR005804">
    <property type="entry name" value="FA_desaturase_dom"/>
</dbReference>
<keyword evidence="10" id="KW-0812">Transmembrane</keyword>
<dbReference type="InterPro" id="IPR017927">
    <property type="entry name" value="FAD-bd_FR_type"/>
</dbReference>
<evidence type="ECO:0000313" key="14">
    <source>
        <dbReference type="Proteomes" id="UP001240447"/>
    </source>
</evidence>
<dbReference type="CDD" id="cd06214">
    <property type="entry name" value="PA_degradation_oxidoreductase_like"/>
    <property type="match status" value="1"/>
</dbReference>
<dbReference type="Pfam" id="PF00175">
    <property type="entry name" value="NAD_binding_1"/>
    <property type="match status" value="1"/>
</dbReference>
<dbReference type="InterPro" id="IPR050415">
    <property type="entry name" value="MRET"/>
</dbReference>
<evidence type="ECO:0000256" key="10">
    <source>
        <dbReference type="SAM" id="Phobius"/>
    </source>
</evidence>
<dbReference type="SUPFAM" id="SSF52343">
    <property type="entry name" value="Ferredoxin reductase-like, C-terminal NADP-linked domain"/>
    <property type="match status" value="1"/>
</dbReference>
<dbReference type="Pfam" id="PF00970">
    <property type="entry name" value="FAD_binding_6"/>
    <property type="match status" value="1"/>
</dbReference>
<dbReference type="Pfam" id="PF00111">
    <property type="entry name" value="Fer2"/>
    <property type="match status" value="1"/>
</dbReference>
<feature type="region of interest" description="Disordered" evidence="9">
    <location>
        <begin position="1"/>
        <end position="20"/>
    </location>
</feature>
<keyword evidence="6" id="KW-0560">Oxidoreductase</keyword>
<feature type="domain" description="2Fe-2S ferredoxin-type" evidence="11">
    <location>
        <begin position="566"/>
        <end position="656"/>
    </location>
</feature>
<dbReference type="InterPro" id="IPR001041">
    <property type="entry name" value="2Fe-2S_ferredoxin-type"/>
</dbReference>
<dbReference type="InterPro" id="IPR036010">
    <property type="entry name" value="2Fe-2S_ferredoxin-like_sf"/>
</dbReference>
<evidence type="ECO:0000256" key="5">
    <source>
        <dbReference type="ARBA" id="ARBA00022827"/>
    </source>
</evidence>
<evidence type="ECO:0000313" key="13">
    <source>
        <dbReference type="EMBL" id="MDP9823758.1"/>
    </source>
</evidence>
<keyword evidence="3" id="KW-0001">2Fe-2S</keyword>
<protein>
    <submittedName>
        <fullName evidence="13">Ring-1,2-phenylacetyl-CoA epoxidase subunit PaaE</fullName>
    </submittedName>
</protein>
<dbReference type="InterPro" id="IPR006058">
    <property type="entry name" value="2Fe2S_fd_BS"/>
</dbReference>
<name>A0ABT9NTN0_9ACTN</name>
<dbReference type="InterPro" id="IPR008333">
    <property type="entry name" value="Cbr1-like_FAD-bd_dom"/>
</dbReference>
<evidence type="ECO:0000256" key="2">
    <source>
        <dbReference type="ARBA" id="ARBA00022630"/>
    </source>
</evidence>
<feature type="transmembrane region" description="Helical" evidence="10">
    <location>
        <begin position="30"/>
        <end position="50"/>
    </location>
</feature>
<dbReference type="Gene3D" id="3.40.50.80">
    <property type="entry name" value="Nucleotide-binding domain of ferredoxin-NADP reductase (FNR) module"/>
    <property type="match status" value="1"/>
</dbReference>
<keyword evidence="7" id="KW-0408">Iron</keyword>
<dbReference type="PROSITE" id="PS51085">
    <property type="entry name" value="2FE2S_FER_2"/>
    <property type="match status" value="1"/>
</dbReference>
<evidence type="ECO:0000256" key="1">
    <source>
        <dbReference type="ARBA" id="ARBA00001974"/>
    </source>
</evidence>
<evidence type="ECO:0000259" key="12">
    <source>
        <dbReference type="PROSITE" id="PS51384"/>
    </source>
</evidence>
<evidence type="ECO:0000259" key="11">
    <source>
        <dbReference type="PROSITE" id="PS51085"/>
    </source>
</evidence>
<dbReference type="SUPFAM" id="SSF63380">
    <property type="entry name" value="Riboflavin synthase domain-like"/>
    <property type="match status" value="1"/>
</dbReference>
<dbReference type="Gene3D" id="2.40.30.10">
    <property type="entry name" value="Translation factors"/>
    <property type="match status" value="1"/>
</dbReference>
<dbReference type="Proteomes" id="UP001240447">
    <property type="component" value="Unassembled WGS sequence"/>
</dbReference>